<proteinExistence type="predicted"/>
<organism evidence="2 3">
    <name type="scientific">Paenibacillus allorhizoplanae</name>
    <dbReference type="NCBI Taxonomy" id="2905648"/>
    <lineage>
        <taxon>Bacteria</taxon>
        <taxon>Bacillati</taxon>
        <taxon>Bacillota</taxon>
        <taxon>Bacilli</taxon>
        <taxon>Bacillales</taxon>
        <taxon>Paenibacillaceae</taxon>
        <taxon>Paenibacillus</taxon>
    </lineage>
</organism>
<keyword evidence="1" id="KW-0732">Signal</keyword>
<keyword evidence="3" id="KW-1185">Reference proteome</keyword>
<dbReference type="RefSeq" id="WP_236286891.1">
    <property type="nucleotide sequence ID" value="NZ_CAKMMW010000004.1"/>
</dbReference>
<evidence type="ECO:0000313" key="2">
    <source>
        <dbReference type="EMBL" id="CAH1202304.1"/>
    </source>
</evidence>
<evidence type="ECO:0000256" key="1">
    <source>
        <dbReference type="SAM" id="SignalP"/>
    </source>
</evidence>
<sequence length="78" mass="8703">MNKKLFFIVVATLIIILSGCSSAPKTESSKNELEYGKTVRVTLVWNDNIYELVSESVPIDKIDKEIGVVNEQVSPYPT</sequence>
<comment type="caution">
    <text evidence="2">The sequence shown here is derived from an EMBL/GenBank/DDBJ whole genome shotgun (WGS) entry which is preliminary data.</text>
</comment>
<dbReference type="PROSITE" id="PS51257">
    <property type="entry name" value="PROKAR_LIPOPROTEIN"/>
    <property type="match status" value="1"/>
</dbReference>
<gene>
    <name evidence="2" type="ORF">PAECIP111891_02133</name>
</gene>
<protein>
    <submittedName>
        <fullName evidence="2">Uncharacterized protein</fullName>
    </submittedName>
</protein>
<feature type="signal peptide" evidence="1">
    <location>
        <begin position="1"/>
        <end position="23"/>
    </location>
</feature>
<dbReference type="Proteomes" id="UP000838821">
    <property type="component" value="Unassembled WGS sequence"/>
</dbReference>
<dbReference type="EMBL" id="CAKMMW010000004">
    <property type="protein sequence ID" value="CAH1202304.1"/>
    <property type="molecule type" value="Genomic_DNA"/>
</dbReference>
<reference evidence="2" key="1">
    <citation type="submission" date="2022-01" db="EMBL/GenBank/DDBJ databases">
        <authorList>
            <person name="Criscuolo A."/>
        </authorList>
    </citation>
    <scope>NUCLEOTIDE SEQUENCE</scope>
    <source>
        <strain evidence="2">CIP111891</strain>
    </source>
</reference>
<name>A0ABM9C4P2_9BACL</name>
<feature type="chain" id="PRO_5045980572" evidence="1">
    <location>
        <begin position="24"/>
        <end position="78"/>
    </location>
</feature>
<accession>A0ABM9C4P2</accession>
<evidence type="ECO:0000313" key="3">
    <source>
        <dbReference type="Proteomes" id="UP000838821"/>
    </source>
</evidence>